<dbReference type="SMART" id="SM00448">
    <property type="entry name" value="REC"/>
    <property type="match status" value="1"/>
</dbReference>
<keyword evidence="6" id="KW-1185">Reference proteome</keyword>
<keyword evidence="5" id="KW-0238">DNA-binding</keyword>
<feature type="domain" description="Response regulatory" evidence="3">
    <location>
        <begin position="3"/>
        <end position="117"/>
    </location>
</feature>
<dbReference type="GO" id="GO:0003677">
    <property type="term" value="F:DNA binding"/>
    <property type="evidence" value="ECO:0007669"/>
    <property type="project" value="UniProtKB-KW"/>
</dbReference>
<dbReference type="Pfam" id="PF00072">
    <property type="entry name" value="Response_reg"/>
    <property type="match status" value="1"/>
</dbReference>
<protein>
    <submittedName>
        <fullName evidence="5">DNA-binding response regulator</fullName>
    </submittedName>
</protein>
<dbReference type="SUPFAM" id="SSF52172">
    <property type="entry name" value="CheY-like"/>
    <property type="match status" value="1"/>
</dbReference>
<feature type="domain" description="HTH LytTR-type" evidence="4">
    <location>
        <begin position="126"/>
        <end position="229"/>
    </location>
</feature>
<dbReference type="Pfam" id="PF04397">
    <property type="entry name" value="LytTR"/>
    <property type="match status" value="1"/>
</dbReference>
<keyword evidence="1" id="KW-0902">Two-component regulatory system</keyword>
<dbReference type="InterPro" id="IPR046947">
    <property type="entry name" value="LytR-like"/>
</dbReference>
<dbReference type="OrthoDB" id="236568at2"/>
<dbReference type="PANTHER" id="PTHR37299">
    <property type="entry name" value="TRANSCRIPTIONAL REGULATOR-RELATED"/>
    <property type="match status" value="1"/>
</dbReference>
<dbReference type="Gene3D" id="2.40.50.1020">
    <property type="entry name" value="LytTr DNA-binding domain"/>
    <property type="match status" value="1"/>
</dbReference>
<dbReference type="SMART" id="SM00850">
    <property type="entry name" value="LytTR"/>
    <property type="match status" value="1"/>
</dbReference>
<evidence type="ECO:0000256" key="2">
    <source>
        <dbReference type="PROSITE-ProRule" id="PRU00169"/>
    </source>
</evidence>
<dbReference type="InterPro" id="IPR007492">
    <property type="entry name" value="LytTR_DNA-bd_dom"/>
</dbReference>
<organism evidence="5 6">
    <name type="scientific">Kangiella spongicola</name>
    <dbReference type="NCBI Taxonomy" id="796379"/>
    <lineage>
        <taxon>Bacteria</taxon>
        <taxon>Pseudomonadati</taxon>
        <taxon>Pseudomonadota</taxon>
        <taxon>Gammaproteobacteria</taxon>
        <taxon>Kangiellales</taxon>
        <taxon>Kangiellaceae</taxon>
        <taxon>Kangiella</taxon>
    </lineage>
</organism>
<dbReference type="Proteomes" id="UP000247689">
    <property type="component" value="Unassembled WGS sequence"/>
</dbReference>
<comment type="caution">
    <text evidence="5">The sequence shown here is derived from an EMBL/GenBank/DDBJ whole genome shotgun (WGS) entry which is preliminary data.</text>
</comment>
<keyword evidence="2" id="KW-0597">Phosphoprotein</keyword>
<dbReference type="AlphaFoldDB" id="A0A318D4P8"/>
<dbReference type="InterPro" id="IPR011006">
    <property type="entry name" value="CheY-like_superfamily"/>
</dbReference>
<evidence type="ECO:0000256" key="1">
    <source>
        <dbReference type="ARBA" id="ARBA00023012"/>
    </source>
</evidence>
<evidence type="ECO:0000313" key="6">
    <source>
        <dbReference type="Proteomes" id="UP000247689"/>
    </source>
</evidence>
<reference evidence="5 6" key="1">
    <citation type="submission" date="2018-05" db="EMBL/GenBank/DDBJ databases">
        <title>Kangiella spongicola genome sequence.</title>
        <authorList>
            <person name="Maclea K.S."/>
            <person name="Goen A.E."/>
            <person name="Kelley C."/>
            <person name="Underriner A."/>
            <person name="Silverwood T."/>
            <person name="Trachtenberg A.M."/>
        </authorList>
    </citation>
    <scope>NUCLEOTIDE SEQUENCE [LARGE SCALE GENOMIC DNA]</scope>
    <source>
        <strain evidence="5 6">ATCC BAA-2076</strain>
    </source>
</reference>
<name>A0A318D4P8_9GAMM</name>
<sequence length="232" mass="27209">MMKTIIVDDEQPARERIRRLLNHYNSIHIAAEATNGQEALNLIREHNPHLIFLDISMPVMNGVELAKILSQEFPQLKIIFTTAYDQYALQAFDVNATDYLLKPIRKERLHKALSKLMPTEVEQEHITIRERDVVKKVLLKDILFLHSDQKYVEIHLAQQTLLASESLKELENRFPHLFLRIHRSTLVNRQHFYGIEQDDSRCLALLRDCETKPIISRRHQADARQFLQSSND</sequence>
<dbReference type="PANTHER" id="PTHR37299:SF1">
    <property type="entry name" value="STAGE 0 SPORULATION PROTEIN A HOMOLOG"/>
    <property type="match status" value="1"/>
</dbReference>
<dbReference type="InterPro" id="IPR001789">
    <property type="entry name" value="Sig_transdc_resp-reg_receiver"/>
</dbReference>
<dbReference type="PROSITE" id="PS50930">
    <property type="entry name" value="HTH_LYTTR"/>
    <property type="match status" value="1"/>
</dbReference>
<dbReference type="Gene3D" id="3.40.50.2300">
    <property type="match status" value="1"/>
</dbReference>
<dbReference type="CDD" id="cd17532">
    <property type="entry name" value="REC_LytTR_AlgR-like"/>
    <property type="match status" value="1"/>
</dbReference>
<feature type="modified residue" description="4-aspartylphosphate" evidence="2">
    <location>
        <position position="54"/>
    </location>
</feature>
<evidence type="ECO:0000313" key="5">
    <source>
        <dbReference type="EMBL" id="PXF64230.1"/>
    </source>
</evidence>
<accession>A0A318D4P8</accession>
<dbReference type="EMBL" id="QICH01000001">
    <property type="protein sequence ID" value="PXF64230.1"/>
    <property type="molecule type" value="Genomic_DNA"/>
</dbReference>
<evidence type="ECO:0000259" key="3">
    <source>
        <dbReference type="PROSITE" id="PS50110"/>
    </source>
</evidence>
<evidence type="ECO:0000259" key="4">
    <source>
        <dbReference type="PROSITE" id="PS50930"/>
    </source>
</evidence>
<gene>
    <name evidence="5" type="ORF">DL796_03590</name>
</gene>
<proteinExistence type="predicted"/>
<dbReference type="PROSITE" id="PS50110">
    <property type="entry name" value="RESPONSE_REGULATORY"/>
    <property type="match status" value="1"/>
</dbReference>
<dbReference type="GO" id="GO:0000156">
    <property type="term" value="F:phosphorelay response regulator activity"/>
    <property type="evidence" value="ECO:0007669"/>
    <property type="project" value="InterPro"/>
</dbReference>